<dbReference type="GO" id="GO:0016301">
    <property type="term" value="F:kinase activity"/>
    <property type="evidence" value="ECO:0007669"/>
    <property type="project" value="UniProtKB-KW"/>
</dbReference>
<feature type="compositionally biased region" description="Polar residues" evidence="1">
    <location>
        <begin position="12"/>
        <end position="22"/>
    </location>
</feature>
<organism evidence="2">
    <name type="scientific">Panstrongylus lignarius</name>
    <dbReference type="NCBI Taxonomy" id="156445"/>
    <lineage>
        <taxon>Eukaryota</taxon>
        <taxon>Metazoa</taxon>
        <taxon>Ecdysozoa</taxon>
        <taxon>Arthropoda</taxon>
        <taxon>Hexapoda</taxon>
        <taxon>Insecta</taxon>
        <taxon>Pterygota</taxon>
        <taxon>Neoptera</taxon>
        <taxon>Paraneoptera</taxon>
        <taxon>Hemiptera</taxon>
        <taxon>Heteroptera</taxon>
        <taxon>Panheteroptera</taxon>
        <taxon>Cimicomorpha</taxon>
        <taxon>Reduviidae</taxon>
        <taxon>Triatominae</taxon>
        <taxon>Panstrongylus</taxon>
    </lineage>
</organism>
<dbReference type="InterPro" id="IPR036305">
    <property type="entry name" value="RGS_sf"/>
</dbReference>
<feature type="region of interest" description="Disordered" evidence="1">
    <location>
        <begin position="1"/>
        <end position="22"/>
    </location>
</feature>
<keyword evidence="2" id="KW-0418">Kinase</keyword>
<evidence type="ECO:0000256" key="1">
    <source>
        <dbReference type="SAM" id="MobiDB-lite"/>
    </source>
</evidence>
<protein>
    <submittedName>
        <fullName evidence="2">Putativekinase prka anchor protein 10</fullName>
    </submittedName>
</protein>
<name>A0A224XQF6_9HEMI</name>
<evidence type="ECO:0000313" key="2">
    <source>
        <dbReference type="EMBL" id="JAW14737.1"/>
    </source>
</evidence>
<proteinExistence type="predicted"/>
<accession>A0A224XQF6</accession>
<feature type="compositionally biased region" description="Basic and acidic residues" evidence="1">
    <location>
        <begin position="1"/>
        <end position="11"/>
    </location>
</feature>
<sequence length="105" mass="12252">MLQFWKKDRQRSPQTSPNKLKNNCTLHNQIDQELSVSVGPLSRFKCEVLSKQICDAKSRLALNIEDVFHNKIALSYFSQFMEARGHVNIFNLLMDIENVPFKLQK</sequence>
<dbReference type="SUPFAM" id="SSF48097">
    <property type="entry name" value="Regulator of G-protein signaling, RGS"/>
    <property type="match status" value="1"/>
</dbReference>
<keyword evidence="2" id="KW-0808">Transferase</keyword>
<reference evidence="2" key="1">
    <citation type="journal article" date="2018" name="PLoS Negl. Trop. Dis.">
        <title>An insight into the salivary gland and fat body transcriptome of Panstrongylus lignarius (Hemiptera: Heteroptera), the main vector of Chagas disease in Peru.</title>
        <authorList>
            <person name="Nevoa J.C."/>
            <person name="Mendes M.T."/>
            <person name="da Silva M.V."/>
            <person name="Soares S.C."/>
            <person name="Oliveira C.J.F."/>
            <person name="Ribeiro J.M.C."/>
        </authorList>
    </citation>
    <scope>NUCLEOTIDE SEQUENCE</scope>
</reference>
<dbReference type="AlphaFoldDB" id="A0A224XQF6"/>
<dbReference type="EMBL" id="GFTR01001689">
    <property type="protein sequence ID" value="JAW14737.1"/>
    <property type="molecule type" value="Transcribed_RNA"/>
</dbReference>